<dbReference type="RefSeq" id="WP_015905322.1">
    <property type="nucleotide sequence ID" value="NC_012108.1"/>
</dbReference>
<dbReference type="EMBL" id="CP001087">
    <property type="protein sequence ID" value="ACN16572.1"/>
    <property type="molecule type" value="Genomic_DNA"/>
</dbReference>
<evidence type="ECO:0000313" key="12">
    <source>
        <dbReference type="Proteomes" id="UP000000442"/>
    </source>
</evidence>
<evidence type="ECO:0000259" key="10">
    <source>
        <dbReference type="Pfam" id="PF04290"/>
    </source>
</evidence>
<dbReference type="AlphaFoldDB" id="C0Q967"/>
<dbReference type="KEGG" id="dat:HRM2_35010"/>
<evidence type="ECO:0000256" key="8">
    <source>
        <dbReference type="ARBA" id="ARBA00038436"/>
    </source>
</evidence>
<dbReference type="InterPro" id="IPR007387">
    <property type="entry name" value="TRAP_DctQ"/>
</dbReference>
<evidence type="ECO:0000256" key="2">
    <source>
        <dbReference type="ARBA" id="ARBA00022448"/>
    </source>
</evidence>
<keyword evidence="12" id="KW-1185">Reference proteome</keyword>
<keyword evidence="4" id="KW-0997">Cell inner membrane</keyword>
<feature type="domain" description="Tripartite ATP-independent periplasmic transporters DctQ component" evidence="10">
    <location>
        <begin position="20"/>
        <end position="150"/>
    </location>
</feature>
<dbReference type="eggNOG" id="COG3090">
    <property type="taxonomic scope" value="Bacteria"/>
</dbReference>
<keyword evidence="6 9" id="KW-1133">Transmembrane helix</keyword>
<feature type="transmembrane region" description="Helical" evidence="9">
    <location>
        <begin position="12"/>
        <end position="31"/>
    </location>
</feature>
<evidence type="ECO:0000256" key="1">
    <source>
        <dbReference type="ARBA" id="ARBA00004429"/>
    </source>
</evidence>
<evidence type="ECO:0000256" key="9">
    <source>
        <dbReference type="SAM" id="Phobius"/>
    </source>
</evidence>
<feature type="transmembrane region" description="Helical" evidence="9">
    <location>
        <begin position="125"/>
        <end position="149"/>
    </location>
</feature>
<dbReference type="PANTHER" id="PTHR35011">
    <property type="entry name" value="2,3-DIKETO-L-GULONATE TRAP TRANSPORTER SMALL PERMEASE PROTEIN YIAM"/>
    <property type="match status" value="1"/>
</dbReference>
<evidence type="ECO:0000256" key="7">
    <source>
        <dbReference type="ARBA" id="ARBA00023136"/>
    </source>
</evidence>
<evidence type="ECO:0000256" key="6">
    <source>
        <dbReference type="ARBA" id="ARBA00022989"/>
    </source>
</evidence>
<comment type="subcellular location">
    <subcellularLocation>
        <location evidence="1">Cell inner membrane</location>
        <topology evidence="1">Multi-pass membrane protein</topology>
    </subcellularLocation>
</comment>
<dbReference type="InterPro" id="IPR055348">
    <property type="entry name" value="DctQ"/>
</dbReference>
<protein>
    <submittedName>
        <fullName evidence="11">TRAP-type C4-dicarboxylate transport system, small permease component</fullName>
    </submittedName>
</protein>
<evidence type="ECO:0000256" key="4">
    <source>
        <dbReference type="ARBA" id="ARBA00022519"/>
    </source>
</evidence>
<dbReference type="Proteomes" id="UP000000442">
    <property type="component" value="Chromosome"/>
</dbReference>
<accession>C0Q967</accession>
<dbReference type="OrthoDB" id="5420680at2"/>
<dbReference type="GO" id="GO:0022857">
    <property type="term" value="F:transmembrane transporter activity"/>
    <property type="evidence" value="ECO:0007669"/>
    <property type="project" value="TreeGrafter"/>
</dbReference>
<dbReference type="PANTHER" id="PTHR35011:SF10">
    <property type="entry name" value="TRAP TRANSPORTER SMALL PERMEASE PROTEIN"/>
    <property type="match status" value="1"/>
</dbReference>
<keyword evidence="2" id="KW-0813">Transport</keyword>
<organism evidence="11 12">
    <name type="scientific">Desulforapulum autotrophicum (strain ATCC 43914 / DSM 3382 / VKM B-1955 / HRM2)</name>
    <name type="common">Desulfobacterium autotrophicum</name>
    <dbReference type="NCBI Taxonomy" id="177437"/>
    <lineage>
        <taxon>Bacteria</taxon>
        <taxon>Pseudomonadati</taxon>
        <taxon>Thermodesulfobacteriota</taxon>
        <taxon>Desulfobacteria</taxon>
        <taxon>Desulfobacterales</taxon>
        <taxon>Desulfobacteraceae</taxon>
        <taxon>Desulforapulum</taxon>
    </lineage>
</organism>
<keyword evidence="7 9" id="KW-0472">Membrane</keyword>
<comment type="similarity">
    <text evidence="8">Belongs to the TRAP transporter small permease family.</text>
</comment>
<keyword evidence="3" id="KW-1003">Cell membrane</keyword>
<dbReference type="STRING" id="177437.HRM2_35010"/>
<dbReference type="GO" id="GO:0015740">
    <property type="term" value="P:C4-dicarboxylate transport"/>
    <property type="evidence" value="ECO:0007669"/>
    <property type="project" value="TreeGrafter"/>
</dbReference>
<feature type="transmembrane region" description="Helical" evidence="9">
    <location>
        <begin position="82"/>
        <end position="100"/>
    </location>
</feature>
<proteinExistence type="inferred from homology"/>
<evidence type="ECO:0000256" key="3">
    <source>
        <dbReference type="ARBA" id="ARBA00022475"/>
    </source>
</evidence>
<dbReference type="GO" id="GO:0005886">
    <property type="term" value="C:plasma membrane"/>
    <property type="evidence" value="ECO:0007669"/>
    <property type="project" value="UniProtKB-SubCell"/>
</dbReference>
<evidence type="ECO:0000313" key="11">
    <source>
        <dbReference type="EMBL" id="ACN16572.1"/>
    </source>
</evidence>
<dbReference type="Pfam" id="PF04290">
    <property type="entry name" value="DctQ"/>
    <property type="match status" value="1"/>
</dbReference>
<feature type="transmembrane region" description="Helical" evidence="9">
    <location>
        <begin position="43"/>
        <end position="61"/>
    </location>
</feature>
<reference evidence="11 12" key="1">
    <citation type="journal article" date="2009" name="Environ. Microbiol.">
        <title>Genome sequence of Desulfobacterium autotrophicum HRM2, a marine sulfate reducer oxidizing organic carbon completely to carbon dioxide.</title>
        <authorList>
            <person name="Strittmatter A.W."/>
            <person name="Liesegang H."/>
            <person name="Rabus R."/>
            <person name="Decker I."/>
            <person name="Amann J."/>
            <person name="Andres S."/>
            <person name="Henne A."/>
            <person name="Fricke W.F."/>
            <person name="Martinez-Arias R."/>
            <person name="Bartels D."/>
            <person name="Goesmann A."/>
            <person name="Krause L."/>
            <person name="Puehler A."/>
            <person name="Klenk H.P."/>
            <person name="Richter M."/>
            <person name="Schuler M."/>
            <person name="Gloeckner F.O."/>
            <person name="Meyerdierks A."/>
            <person name="Gottschalk G."/>
            <person name="Amann R."/>
        </authorList>
    </citation>
    <scope>NUCLEOTIDE SEQUENCE [LARGE SCALE GENOMIC DNA]</scope>
    <source>
        <strain evidence="12">ATCC 43914 / DSM 3382 / HRM2</strain>
    </source>
</reference>
<evidence type="ECO:0000256" key="5">
    <source>
        <dbReference type="ARBA" id="ARBA00022692"/>
    </source>
</evidence>
<dbReference type="HOGENOM" id="CLU_086356_8_5_7"/>
<sequence length="155" mass="16860">MINRLSGFMKMVSGVMLIAMMLVTCTDVVGNFFDAPVLGSEEIVSLMAALLIAFVLPAAHGEKAHIGVDIFYLTFSSRVKRILNTLLSVLMVAFFGLMSWECFNYGAELKRIGQVSATLELPTFYVLYAVAFGCTVLTLVVAAKLAGLVRGNCYE</sequence>
<name>C0Q967_DESAH</name>
<keyword evidence="5 9" id="KW-0812">Transmembrane</keyword>
<gene>
    <name evidence="11" type="ordered locus">HRM2_35010</name>
</gene>